<name>A0A4U5M3V6_STECR</name>
<reference evidence="2 3" key="1">
    <citation type="journal article" date="2015" name="Genome Biol.">
        <title>Comparative genomics of Steinernema reveals deeply conserved gene regulatory networks.</title>
        <authorList>
            <person name="Dillman A.R."/>
            <person name="Macchietto M."/>
            <person name="Porter C.F."/>
            <person name="Rogers A."/>
            <person name="Williams B."/>
            <person name="Antoshechkin I."/>
            <person name="Lee M.M."/>
            <person name="Goodwin Z."/>
            <person name="Lu X."/>
            <person name="Lewis E.E."/>
            <person name="Goodrich-Blair H."/>
            <person name="Stock S.P."/>
            <person name="Adams B.J."/>
            <person name="Sternberg P.W."/>
            <person name="Mortazavi A."/>
        </authorList>
    </citation>
    <scope>NUCLEOTIDE SEQUENCE [LARGE SCALE GENOMIC DNA]</scope>
    <source>
        <strain evidence="2 3">ALL</strain>
    </source>
</reference>
<dbReference type="OrthoDB" id="5850275at2759"/>
<organism evidence="2 3">
    <name type="scientific">Steinernema carpocapsae</name>
    <name type="common">Entomopathogenic nematode</name>
    <dbReference type="NCBI Taxonomy" id="34508"/>
    <lineage>
        <taxon>Eukaryota</taxon>
        <taxon>Metazoa</taxon>
        <taxon>Ecdysozoa</taxon>
        <taxon>Nematoda</taxon>
        <taxon>Chromadorea</taxon>
        <taxon>Rhabditida</taxon>
        <taxon>Tylenchina</taxon>
        <taxon>Panagrolaimomorpha</taxon>
        <taxon>Strongyloidoidea</taxon>
        <taxon>Steinernematidae</taxon>
        <taxon>Steinernema</taxon>
    </lineage>
</organism>
<protein>
    <submittedName>
        <fullName evidence="2">Uncharacterized protein</fullName>
    </submittedName>
</protein>
<keyword evidence="1" id="KW-0732">Signal</keyword>
<reference evidence="2 3" key="2">
    <citation type="journal article" date="2019" name="G3 (Bethesda)">
        <title>Hybrid Assembly of the Genome of the Entomopathogenic Nematode Steinernema carpocapsae Identifies the X-Chromosome.</title>
        <authorList>
            <person name="Serra L."/>
            <person name="Macchietto M."/>
            <person name="Macias-Munoz A."/>
            <person name="McGill C.J."/>
            <person name="Rodriguez I.M."/>
            <person name="Rodriguez B."/>
            <person name="Murad R."/>
            <person name="Mortazavi A."/>
        </authorList>
    </citation>
    <scope>NUCLEOTIDE SEQUENCE [LARGE SCALE GENOMIC DNA]</scope>
    <source>
        <strain evidence="2 3">ALL</strain>
    </source>
</reference>
<comment type="caution">
    <text evidence="2">The sequence shown here is derived from an EMBL/GenBank/DDBJ whole genome shotgun (WGS) entry which is preliminary data.</text>
</comment>
<evidence type="ECO:0000313" key="3">
    <source>
        <dbReference type="Proteomes" id="UP000298663"/>
    </source>
</evidence>
<sequence>MKQLILWLVASFSILALLSRPVAALGSHQMARRDPGEFDSLLSELKSKAMGGRMRFGKRASKASDFNMDPDVYSPDRYLWLQ</sequence>
<keyword evidence="3" id="KW-1185">Reference proteome</keyword>
<dbReference type="AlphaFoldDB" id="A0A4U5M3V6"/>
<gene>
    <name evidence="2" type="ORF">L596_027293</name>
</gene>
<evidence type="ECO:0000313" key="2">
    <source>
        <dbReference type="EMBL" id="TKR63464.1"/>
    </source>
</evidence>
<proteinExistence type="predicted"/>
<evidence type="ECO:0000256" key="1">
    <source>
        <dbReference type="SAM" id="SignalP"/>
    </source>
</evidence>
<feature type="signal peptide" evidence="1">
    <location>
        <begin position="1"/>
        <end position="24"/>
    </location>
</feature>
<dbReference type="Proteomes" id="UP000298663">
    <property type="component" value="Unassembled WGS sequence"/>
</dbReference>
<dbReference type="EMBL" id="AZBU02000010">
    <property type="protein sequence ID" value="TKR63464.1"/>
    <property type="molecule type" value="Genomic_DNA"/>
</dbReference>
<feature type="chain" id="PRO_5020205037" evidence="1">
    <location>
        <begin position="25"/>
        <end position="82"/>
    </location>
</feature>
<accession>A0A4U5M3V6</accession>